<evidence type="ECO:0008006" key="5">
    <source>
        <dbReference type="Google" id="ProtNLM"/>
    </source>
</evidence>
<keyword evidence="2" id="KW-1133">Transmembrane helix</keyword>
<feature type="region of interest" description="Disordered" evidence="1">
    <location>
        <begin position="146"/>
        <end position="305"/>
    </location>
</feature>
<evidence type="ECO:0000256" key="1">
    <source>
        <dbReference type="SAM" id="MobiDB-lite"/>
    </source>
</evidence>
<dbReference type="EMBL" id="CP061738">
    <property type="protein sequence ID" value="QOD38582.1"/>
    <property type="molecule type" value="Genomic_DNA"/>
</dbReference>
<dbReference type="KEGG" id="wms:ID128_01725"/>
<evidence type="ECO:0000313" key="3">
    <source>
        <dbReference type="EMBL" id="QOD38582.1"/>
    </source>
</evidence>
<evidence type="ECO:0000256" key="2">
    <source>
        <dbReference type="SAM" id="Phobius"/>
    </source>
</evidence>
<keyword evidence="4" id="KW-1185">Reference proteome</keyword>
<feature type="transmembrane region" description="Helical" evidence="2">
    <location>
        <begin position="311"/>
        <end position="344"/>
    </location>
</feature>
<dbReference type="Proteomes" id="UP000516514">
    <property type="component" value="Chromosome"/>
</dbReference>
<name>A0A7M3U2E7_9RICK</name>
<keyword evidence="2" id="KW-0812">Transmembrane</keyword>
<proteinExistence type="predicted"/>
<reference evidence="3 4" key="1">
    <citation type="submission" date="2020-09" db="EMBL/GenBank/DDBJ databases">
        <title>An Earliest Endosymbiont, Wolbachia massiliensis sp. nov., Strain PL13 From the Bed Bug (Cimex hemipterius), Type strain of a New supergroup T.</title>
        <authorList>
            <person name="Laidoudi Y."/>
            <person name="Levasseur A."/>
            <person name="Medkour H."/>
            <person name="Maaloum M."/>
            <person name="BenKhedher M."/>
            <person name="Sambou M."/>
            <person name="Bassene H."/>
            <person name="Davoust B."/>
            <person name="Fenollar F."/>
            <person name="Raoult D."/>
            <person name="Mediannikov O."/>
        </authorList>
    </citation>
    <scope>NUCLEOTIDE SEQUENCE [LARGE SCALE GENOMIC DNA]</scope>
    <source>
        <strain evidence="3 4">PL13</strain>
    </source>
</reference>
<sequence>MPNLLKIEDLIQSLSNEKDRELCRAIFNKITKKKHNHESPQKNKDRTLTKCIGSFNEGANPDVLSKLEEFLSEKIKLEELPKKEEYQKYYKYYIENFLPVLKVAIMESKALAELPVFNKEIEQSQGPKTRKGEIVGIILGITNKIGSQDHPSSTIENQNGRRNSQASNHSVETPELSDSNNLDSGISSLVPNEENLKSSVSSRRGSVSSTSSSAEKNSDSQEETGDQMQPVQIVEEEPQVSSQCLRSREKENMDPNDQVTQVTGSQTNTIQTEEKKEGVVPKKQSVPDNNNNNKNVPPEKQPNNRNLHSALVAGCTVLAIGCIVAGAMTASAGLFAMAAVFAMAAAAELHSNFLSSELTSINVSPLVDDKQLGKN</sequence>
<keyword evidence="2" id="KW-0472">Membrane</keyword>
<feature type="compositionally biased region" description="Polar residues" evidence="1">
    <location>
        <begin position="255"/>
        <end position="271"/>
    </location>
</feature>
<dbReference type="RefSeq" id="WP_191111349.1">
    <property type="nucleotide sequence ID" value="NZ_CP061738.1"/>
</dbReference>
<evidence type="ECO:0000313" key="4">
    <source>
        <dbReference type="Proteomes" id="UP000516514"/>
    </source>
</evidence>
<organism evidence="3 4">
    <name type="scientific">Candidatus Wolbachia massiliensis</name>
    <dbReference type="NCBI Taxonomy" id="1845000"/>
    <lineage>
        <taxon>Bacteria</taxon>
        <taxon>Pseudomonadati</taxon>
        <taxon>Pseudomonadota</taxon>
        <taxon>Alphaproteobacteria</taxon>
        <taxon>Rickettsiales</taxon>
        <taxon>Anaplasmataceae</taxon>
        <taxon>Wolbachieae</taxon>
        <taxon>Wolbachia</taxon>
    </lineage>
</organism>
<dbReference type="AlphaFoldDB" id="A0A7M3U2E7"/>
<feature type="compositionally biased region" description="Low complexity" evidence="1">
    <location>
        <begin position="198"/>
        <end position="213"/>
    </location>
</feature>
<accession>A0A7M3U2E7</accession>
<feature type="compositionally biased region" description="Polar residues" evidence="1">
    <location>
        <begin position="146"/>
        <end position="190"/>
    </location>
</feature>
<feature type="compositionally biased region" description="Low complexity" evidence="1">
    <location>
        <begin position="282"/>
        <end position="304"/>
    </location>
</feature>
<protein>
    <recommendedName>
        <fullName evidence="5">Ankyrin repeat domain protein</fullName>
    </recommendedName>
</protein>
<gene>
    <name evidence="3" type="ORF">ID128_01725</name>
</gene>